<dbReference type="Proteomes" id="UP000626092">
    <property type="component" value="Unassembled WGS sequence"/>
</dbReference>
<sequence length="538" mass="62477">MLKLPNKRLVQAMQGYVLRMALLTSCWFILESILFPDGFLKKFYLGFYIHPLLLFLCQIFLWIKLLQRWLPLLVSLAIRIAWFVASEICRVFPSSLSVFAFIRITNDEFVNEVEEHEIPSATTQNQMADSYSSCYAVSIKNEAKVEEVEADTDCSDSSLLVESIIREPHVLIDEDRSLEVCVPSESSSISPPHDDEINATLPSLCSSNAPTVEGELINQSMEADVDSIYEKYTERMRWFDLLNHDRTCGISAILNKQLASLGSFEDIKPVEFSIPKISWSKTARRRLIRSLESDFELVYVAHSCLSWEVLHYQYRKVEALLCSNFENGAFYENVVGGFQKFQILLERFMEDEMCEGERYWNYVQRRLTFRSLLQVPQVSGYTEEREDDETKGEAMRATEVLQGIEKCIKAFWIYVKTDQKKPRWKMSNLMWTYPPVEDPRDLELLANLTKALRKKELWLKDLQGKRRCWLKRGVNPLEASLEKEILFTMIEMKLVSRVLKMSMISTSQLKWCQEKLNDVKFESGKVTRANTVSLFPSS</sequence>
<evidence type="ECO:0000313" key="3">
    <source>
        <dbReference type="Proteomes" id="UP000626092"/>
    </source>
</evidence>
<evidence type="ECO:0000313" key="2">
    <source>
        <dbReference type="EMBL" id="KAF7129498.1"/>
    </source>
</evidence>
<dbReference type="InterPro" id="IPR012870">
    <property type="entry name" value="DUF1666"/>
</dbReference>
<comment type="caution">
    <text evidence="2">The sequence shown here is derived from an EMBL/GenBank/DDBJ whole genome shotgun (WGS) entry which is preliminary data.</text>
</comment>
<feature type="transmembrane region" description="Helical" evidence="1">
    <location>
        <begin position="42"/>
        <end position="62"/>
    </location>
</feature>
<evidence type="ECO:0000256" key="1">
    <source>
        <dbReference type="SAM" id="Phobius"/>
    </source>
</evidence>
<dbReference type="EMBL" id="WJXA01000010">
    <property type="protein sequence ID" value="KAF7129498.1"/>
    <property type="molecule type" value="Genomic_DNA"/>
</dbReference>
<name>A0A834LD16_RHOSS</name>
<feature type="transmembrane region" description="Helical" evidence="1">
    <location>
        <begin position="12"/>
        <end position="30"/>
    </location>
</feature>
<keyword evidence="1" id="KW-0812">Transmembrane</keyword>
<accession>A0A834LD16</accession>
<dbReference type="OrthoDB" id="762807at2759"/>
<reference evidence="2" key="1">
    <citation type="submission" date="2019-11" db="EMBL/GenBank/DDBJ databases">
        <authorList>
            <person name="Liu Y."/>
            <person name="Hou J."/>
            <person name="Li T.-Q."/>
            <person name="Guan C.-H."/>
            <person name="Wu X."/>
            <person name="Wu H.-Z."/>
            <person name="Ling F."/>
            <person name="Zhang R."/>
            <person name="Shi X.-G."/>
            <person name="Ren J.-P."/>
            <person name="Chen E.-F."/>
            <person name="Sun J.-M."/>
        </authorList>
    </citation>
    <scope>NUCLEOTIDE SEQUENCE</scope>
    <source>
        <strain evidence="2">Adult_tree_wgs_1</strain>
        <tissue evidence="2">Leaves</tissue>
    </source>
</reference>
<protein>
    <submittedName>
        <fullName evidence="2">Uncharacterized protein</fullName>
    </submittedName>
</protein>
<keyword evidence="1" id="KW-1133">Transmembrane helix</keyword>
<organism evidence="2 3">
    <name type="scientific">Rhododendron simsii</name>
    <name type="common">Sims's rhododendron</name>
    <dbReference type="NCBI Taxonomy" id="118357"/>
    <lineage>
        <taxon>Eukaryota</taxon>
        <taxon>Viridiplantae</taxon>
        <taxon>Streptophyta</taxon>
        <taxon>Embryophyta</taxon>
        <taxon>Tracheophyta</taxon>
        <taxon>Spermatophyta</taxon>
        <taxon>Magnoliopsida</taxon>
        <taxon>eudicotyledons</taxon>
        <taxon>Gunneridae</taxon>
        <taxon>Pentapetalae</taxon>
        <taxon>asterids</taxon>
        <taxon>Ericales</taxon>
        <taxon>Ericaceae</taxon>
        <taxon>Ericoideae</taxon>
        <taxon>Rhodoreae</taxon>
        <taxon>Rhododendron</taxon>
    </lineage>
</organism>
<proteinExistence type="predicted"/>
<gene>
    <name evidence="2" type="ORF">RHSIM_Rhsim10G0038300</name>
</gene>
<dbReference type="PANTHER" id="PTHR46741">
    <property type="entry name" value="OS09G0413600 PROTEIN"/>
    <property type="match status" value="1"/>
</dbReference>
<dbReference type="AlphaFoldDB" id="A0A834LD16"/>
<dbReference type="Pfam" id="PF07891">
    <property type="entry name" value="DUF1666"/>
    <property type="match status" value="1"/>
</dbReference>
<dbReference type="PANTHER" id="PTHR46741:SF7">
    <property type="entry name" value="TRANSMEMBRANE PROTEIN"/>
    <property type="match status" value="1"/>
</dbReference>
<keyword evidence="3" id="KW-1185">Reference proteome</keyword>
<keyword evidence="1" id="KW-0472">Membrane</keyword>